<gene>
    <name evidence="2" type="ORF">KDAU_66880</name>
</gene>
<protein>
    <recommendedName>
        <fullName evidence="1">F5/8 type C domain-containing protein</fullName>
    </recommendedName>
</protein>
<dbReference type="OrthoDB" id="503398at2"/>
<dbReference type="EMBL" id="BIFQ01000002">
    <property type="protein sequence ID" value="GCE09359.1"/>
    <property type="molecule type" value="Genomic_DNA"/>
</dbReference>
<dbReference type="Proteomes" id="UP000287224">
    <property type="component" value="Unassembled WGS sequence"/>
</dbReference>
<organism evidence="2 3">
    <name type="scientific">Dictyobacter aurantiacus</name>
    <dbReference type="NCBI Taxonomy" id="1936993"/>
    <lineage>
        <taxon>Bacteria</taxon>
        <taxon>Bacillati</taxon>
        <taxon>Chloroflexota</taxon>
        <taxon>Ktedonobacteria</taxon>
        <taxon>Ktedonobacterales</taxon>
        <taxon>Dictyobacteraceae</taxon>
        <taxon>Dictyobacter</taxon>
    </lineage>
</organism>
<dbReference type="Pfam" id="PF00754">
    <property type="entry name" value="F5_F8_type_C"/>
    <property type="match status" value="1"/>
</dbReference>
<reference evidence="3" key="1">
    <citation type="submission" date="2018-12" db="EMBL/GenBank/DDBJ databases">
        <title>Tengunoibacter tsumagoiensis gen. nov., sp. nov., Dictyobacter kobayashii sp. nov., D. alpinus sp. nov., and D. joshuensis sp. nov. and description of Dictyobacteraceae fam. nov. within the order Ktedonobacterales isolated from Tengu-no-mugimeshi.</title>
        <authorList>
            <person name="Wang C.M."/>
            <person name="Zheng Y."/>
            <person name="Sakai Y."/>
            <person name="Toyoda A."/>
            <person name="Minakuchi Y."/>
            <person name="Abe K."/>
            <person name="Yokota A."/>
            <person name="Yabe S."/>
        </authorList>
    </citation>
    <scope>NUCLEOTIDE SEQUENCE [LARGE SCALE GENOMIC DNA]</scope>
    <source>
        <strain evidence="3">S-27</strain>
    </source>
</reference>
<dbReference type="Gene3D" id="2.60.120.260">
    <property type="entry name" value="Galactose-binding domain-like"/>
    <property type="match status" value="1"/>
</dbReference>
<evidence type="ECO:0000313" key="2">
    <source>
        <dbReference type="EMBL" id="GCE09359.1"/>
    </source>
</evidence>
<dbReference type="InterPro" id="IPR000421">
    <property type="entry name" value="FA58C"/>
</dbReference>
<dbReference type="SUPFAM" id="SSF49785">
    <property type="entry name" value="Galactose-binding domain-like"/>
    <property type="match status" value="1"/>
</dbReference>
<name>A0A401ZR60_9CHLR</name>
<evidence type="ECO:0000259" key="1">
    <source>
        <dbReference type="Pfam" id="PF00754"/>
    </source>
</evidence>
<keyword evidence="3" id="KW-1185">Reference proteome</keyword>
<proteinExistence type="predicted"/>
<dbReference type="RefSeq" id="WP_126601752.1">
    <property type="nucleotide sequence ID" value="NZ_BIFQ01000002.1"/>
</dbReference>
<accession>A0A401ZR60</accession>
<comment type="caution">
    <text evidence="2">The sequence shown here is derived from an EMBL/GenBank/DDBJ whole genome shotgun (WGS) entry which is preliminary data.</text>
</comment>
<feature type="domain" description="F5/8 type C" evidence="1">
    <location>
        <begin position="95"/>
        <end position="144"/>
    </location>
</feature>
<dbReference type="InterPro" id="IPR008979">
    <property type="entry name" value="Galactose-bd-like_sf"/>
</dbReference>
<sequence>MELFYALQHYGGYIVDDSGWDDNQIGIDNSTLGDTDLSNTTFVNDVNTLFANLKIIDNNGPDSIGGGGTPIVQPAPTLLANSPTPLNKKNWTTTASDNSANAQLMLDGNTSTGWNTAKNPYAGENIVIDMKKPRTFDRVVMARRWYRSSH</sequence>
<evidence type="ECO:0000313" key="3">
    <source>
        <dbReference type="Proteomes" id="UP000287224"/>
    </source>
</evidence>
<dbReference type="AlphaFoldDB" id="A0A401ZR60"/>